<dbReference type="Proteomes" id="UP000241964">
    <property type="component" value="Unassembled WGS sequence"/>
</dbReference>
<reference evidence="1 2" key="1">
    <citation type="submission" date="2018-03" db="EMBL/GenBank/DDBJ databases">
        <title>Genomic Encyclopedia of Archaeal and Bacterial Type Strains, Phase II (KMG-II): from individual species to whole genera.</title>
        <authorList>
            <person name="Goeker M."/>
        </authorList>
    </citation>
    <scope>NUCLEOTIDE SEQUENCE [LARGE SCALE GENOMIC DNA]</scope>
    <source>
        <strain evidence="1 2">DSM 29057</strain>
    </source>
</reference>
<gene>
    <name evidence="1" type="ORF">CLV60_11625</name>
</gene>
<protein>
    <recommendedName>
        <fullName evidence="3">Major capsid protein</fullName>
    </recommendedName>
</protein>
<keyword evidence="2" id="KW-1185">Reference proteome</keyword>
<comment type="caution">
    <text evidence="1">The sequence shown here is derived from an EMBL/GenBank/DDBJ whole genome shotgun (WGS) entry which is preliminary data.</text>
</comment>
<evidence type="ECO:0000313" key="1">
    <source>
        <dbReference type="EMBL" id="PSL23470.1"/>
    </source>
</evidence>
<sequence>MQVFNEYIMPATIETLAQMVNKFNSASRGAIRLTTEGFTGDFLQESFFASIHSAQRRVDRYAAQASATPTDLTQLKNSSVKVAGGFGPIRFEPGQLTWLQKPTAEGIEVASRNFAEALMSDQLNTAIAALCAAIGNQAAATNDVSATLGLTYGAINDAHAKFGDHSGSIVADVMTGQVYHKFIGQNLANATQLFQAGNVTVVDILGKAVIVTDAPALYVTGTPNKQKVLGLVESAAIVHDGGDVISNIETTNGQTRIETTMQVDYTFGLGLKGYTWDEANGGKSPTDAELATGSNWDKTATSIKHTAGVIAIGDASK</sequence>
<evidence type="ECO:0008006" key="3">
    <source>
        <dbReference type="Google" id="ProtNLM"/>
    </source>
</evidence>
<dbReference type="AlphaFoldDB" id="A0A2P8FP14"/>
<proteinExistence type="predicted"/>
<evidence type="ECO:0000313" key="2">
    <source>
        <dbReference type="Proteomes" id="UP000241964"/>
    </source>
</evidence>
<dbReference type="Pfam" id="PF20036">
    <property type="entry name" value="Gp13-like"/>
    <property type="match status" value="1"/>
</dbReference>
<dbReference type="InterPro" id="IPR045404">
    <property type="entry name" value="Gp13-like"/>
</dbReference>
<name>A0A2P8FP14_9BACT</name>
<dbReference type="EMBL" id="PYAS01000016">
    <property type="protein sequence ID" value="PSL23470.1"/>
    <property type="molecule type" value="Genomic_DNA"/>
</dbReference>
<organism evidence="1 2">
    <name type="scientific">Dyadobacter jiangsuensis</name>
    <dbReference type="NCBI Taxonomy" id="1591085"/>
    <lineage>
        <taxon>Bacteria</taxon>
        <taxon>Pseudomonadati</taxon>
        <taxon>Bacteroidota</taxon>
        <taxon>Cytophagia</taxon>
        <taxon>Cytophagales</taxon>
        <taxon>Spirosomataceae</taxon>
        <taxon>Dyadobacter</taxon>
    </lineage>
</organism>
<accession>A0A2P8FP14</accession>